<dbReference type="InterPro" id="IPR037257">
    <property type="entry name" value="T2SS_E_N_sf"/>
</dbReference>
<dbReference type="GO" id="GO:0005524">
    <property type="term" value="F:ATP binding"/>
    <property type="evidence" value="ECO:0007669"/>
    <property type="project" value="UniProtKB-KW"/>
</dbReference>
<dbReference type="InterPro" id="IPR007831">
    <property type="entry name" value="T2SS_GspE_N"/>
</dbReference>
<evidence type="ECO:0000313" key="5">
    <source>
        <dbReference type="EMBL" id="MUP04302.1"/>
    </source>
</evidence>
<dbReference type="EMBL" id="MBEV02000002">
    <property type="protein sequence ID" value="MUP04302.1"/>
    <property type="molecule type" value="Genomic_DNA"/>
</dbReference>
<evidence type="ECO:0000256" key="2">
    <source>
        <dbReference type="ARBA" id="ARBA00022741"/>
    </source>
</evidence>
<evidence type="ECO:0000256" key="1">
    <source>
        <dbReference type="ARBA" id="ARBA00006611"/>
    </source>
</evidence>
<dbReference type="InterPro" id="IPR001482">
    <property type="entry name" value="T2SS/T4SS_dom"/>
</dbReference>
<dbReference type="SMART" id="SM00382">
    <property type="entry name" value="AAA"/>
    <property type="match status" value="1"/>
</dbReference>
<dbReference type="PROSITE" id="PS00662">
    <property type="entry name" value="T2SP_E"/>
    <property type="match status" value="1"/>
</dbReference>
<dbReference type="SUPFAM" id="SSF52540">
    <property type="entry name" value="P-loop containing nucleoside triphosphate hydrolases"/>
    <property type="match status" value="1"/>
</dbReference>
<name>A0ABD6G654_AGRVI</name>
<keyword evidence="2" id="KW-0547">Nucleotide-binding</keyword>
<reference evidence="5 6" key="1">
    <citation type="submission" date="2019-11" db="EMBL/GenBank/DDBJ databases">
        <title>Whole-genome sequencing of Allorhizobium vitis.</title>
        <authorList>
            <person name="Gan H.M."/>
            <person name="Savka M.A."/>
        </authorList>
    </citation>
    <scope>NUCLEOTIDE SEQUENCE [LARGE SCALE GENOMIC DNA]</scope>
    <source>
        <strain evidence="5 6">AB4</strain>
    </source>
</reference>
<evidence type="ECO:0000313" key="6">
    <source>
        <dbReference type="Proteomes" id="UP000175993"/>
    </source>
</evidence>
<gene>
    <name evidence="5" type="ORF">BBI04_005675</name>
</gene>
<dbReference type="Gene3D" id="3.40.50.300">
    <property type="entry name" value="P-loop containing nucleotide triphosphate hydrolases"/>
    <property type="match status" value="1"/>
</dbReference>
<dbReference type="Pfam" id="PF00437">
    <property type="entry name" value="T2SSE"/>
    <property type="match status" value="1"/>
</dbReference>
<keyword evidence="3" id="KW-0067">ATP-binding</keyword>
<dbReference type="Pfam" id="PF05157">
    <property type="entry name" value="MshEN"/>
    <property type="match status" value="1"/>
</dbReference>
<comment type="caution">
    <text evidence="5">The sequence shown here is derived from an EMBL/GenBank/DDBJ whole genome shotgun (WGS) entry which is preliminary data.</text>
</comment>
<proteinExistence type="inferred from homology"/>
<dbReference type="AlphaFoldDB" id="A0ABD6G654"/>
<protein>
    <submittedName>
        <fullName evidence="5">Type II/IV secretion system protein</fullName>
    </submittedName>
</protein>
<organism evidence="5 6">
    <name type="scientific">Agrobacterium vitis</name>
    <name type="common">Rhizobium vitis</name>
    <dbReference type="NCBI Taxonomy" id="373"/>
    <lineage>
        <taxon>Bacteria</taxon>
        <taxon>Pseudomonadati</taxon>
        <taxon>Pseudomonadota</taxon>
        <taxon>Alphaproteobacteria</taxon>
        <taxon>Hyphomicrobiales</taxon>
        <taxon>Rhizobiaceae</taxon>
        <taxon>Rhizobium/Agrobacterium group</taxon>
        <taxon>Agrobacterium</taxon>
    </lineage>
</organism>
<dbReference type="InterPro" id="IPR003593">
    <property type="entry name" value="AAA+_ATPase"/>
</dbReference>
<dbReference type="Gene3D" id="3.30.450.90">
    <property type="match status" value="1"/>
</dbReference>
<sequence length="539" mass="58936">MAAQAGYDSFFKFLEAEGGLGNESISRLKTAVRTSRLPLDVIITELGVATDVRLVELLSGYLRKPGISLASPNEALLADYNLDYARSTGLLPVEVVDNRVVMAMANPLDQGAISLNELYFEKPIDVRAATRKAIQDAVEVLKRETEMPLAAPRIESQAMESDDVARLKDLALEAPIVNLVTQMAQLAYETGSTDIHIEPLSDQIRIRNRVDGVLHVVQTLPKPMLAGLTTRIKILSSLNIAERRIPQDGRMRLSIRGQEVDFRVSTVPSVHGETIVLRLLRHSAGVTTLEGLGYRPADIDRLRKASQSPNGLIIVTGPTGSGKTTTLYALIATLNRPGVKIFTIEDPVEYRMEGITQLQVNQDIGLDFPKALRSVLRQDPDIILVGEIRDRETAQIALQAALTGHLVLTTLHTNDAVGAVTRLQDIGVDPYLISATTKLVIAQRLLRRSCKHLDVVSDESCDRCGGTGYSGRTVAYEIVEIDAELKSMIDRRATEQALRTAVQASGTKSLNAFANDLVEQNVTTRDEVLRVIQQDPTAG</sequence>
<dbReference type="RefSeq" id="WP_070164070.1">
    <property type="nucleotide sequence ID" value="NZ_CP118259.1"/>
</dbReference>
<feature type="domain" description="Bacterial type II secretion system protein E" evidence="4">
    <location>
        <begin position="376"/>
        <end position="390"/>
    </location>
</feature>
<dbReference type="SUPFAM" id="SSF160246">
    <property type="entry name" value="EspE N-terminal domain-like"/>
    <property type="match status" value="1"/>
</dbReference>
<comment type="similarity">
    <text evidence="1">Belongs to the GSP E family.</text>
</comment>
<dbReference type="PANTHER" id="PTHR30258:SF2">
    <property type="entry name" value="COMG OPERON PROTEIN 1"/>
    <property type="match status" value="1"/>
</dbReference>
<evidence type="ECO:0000256" key="3">
    <source>
        <dbReference type="ARBA" id="ARBA00022840"/>
    </source>
</evidence>
<dbReference type="Gene3D" id="3.30.300.160">
    <property type="entry name" value="Type II secretion system, protein E, N-terminal domain"/>
    <property type="match status" value="1"/>
</dbReference>
<dbReference type="CDD" id="cd01129">
    <property type="entry name" value="PulE-GspE-like"/>
    <property type="match status" value="1"/>
</dbReference>
<dbReference type="PANTHER" id="PTHR30258">
    <property type="entry name" value="TYPE II SECRETION SYSTEM PROTEIN GSPE-RELATED"/>
    <property type="match status" value="1"/>
</dbReference>
<evidence type="ECO:0000259" key="4">
    <source>
        <dbReference type="PROSITE" id="PS00662"/>
    </source>
</evidence>
<dbReference type="InterPro" id="IPR027417">
    <property type="entry name" value="P-loop_NTPase"/>
</dbReference>
<dbReference type="Proteomes" id="UP000175993">
    <property type="component" value="Unassembled WGS sequence"/>
</dbReference>
<accession>A0ABD6G654</accession>